<name>A0A336MZ32_CULSO</name>
<keyword evidence="2 5" id="KW-0812">Transmembrane</keyword>
<evidence type="ECO:0000313" key="6">
    <source>
        <dbReference type="EMBL" id="SSX05380.1"/>
    </source>
</evidence>
<evidence type="ECO:0000313" key="7">
    <source>
        <dbReference type="EMBL" id="SSX35566.1"/>
    </source>
</evidence>
<keyword evidence="3 5" id="KW-1133">Transmembrane helix</keyword>
<organism evidence="7">
    <name type="scientific">Culicoides sonorensis</name>
    <name type="common">Biting midge</name>
    <dbReference type="NCBI Taxonomy" id="179676"/>
    <lineage>
        <taxon>Eukaryota</taxon>
        <taxon>Metazoa</taxon>
        <taxon>Ecdysozoa</taxon>
        <taxon>Arthropoda</taxon>
        <taxon>Hexapoda</taxon>
        <taxon>Insecta</taxon>
        <taxon>Pterygota</taxon>
        <taxon>Neoptera</taxon>
        <taxon>Endopterygota</taxon>
        <taxon>Diptera</taxon>
        <taxon>Nematocera</taxon>
        <taxon>Chironomoidea</taxon>
        <taxon>Ceratopogonidae</taxon>
        <taxon>Ceratopogoninae</taxon>
        <taxon>Culicoides</taxon>
        <taxon>Monoculicoides</taxon>
    </lineage>
</organism>
<dbReference type="VEuPathDB" id="VectorBase:CSON012701"/>
<accession>A0A336MZ32</accession>
<dbReference type="Pfam" id="PF14880">
    <property type="entry name" value="COX14"/>
    <property type="match status" value="1"/>
</dbReference>
<gene>
    <name evidence="7" type="primary">CSON010360</name>
    <name evidence="6" type="synonym">CSON012701</name>
</gene>
<dbReference type="EMBL" id="UFQS01004199">
    <property type="protein sequence ID" value="SSX16244.1"/>
    <property type="molecule type" value="Genomic_DNA"/>
</dbReference>
<evidence type="ECO:0000256" key="4">
    <source>
        <dbReference type="ARBA" id="ARBA00023136"/>
    </source>
</evidence>
<dbReference type="VEuPathDB" id="VectorBase:CSON010360"/>
<protein>
    <submittedName>
        <fullName evidence="7">CSON010360 protein</fullName>
    </submittedName>
    <submittedName>
        <fullName evidence="6">CSON012701 protein</fullName>
    </submittedName>
</protein>
<dbReference type="AlphaFoldDB" id="A0A336MZ32"/>
<evidence type="ECO:0000256" key="5">
    <source>
        <dbReference type="SAM" id="Phobius"/>
    </source>
</evidence>
<comment type="subcellular location">
    <subcellularLocation>
        <location evidence="1">Membrane</location>
        <topology evidence="1">Single-pass membrane protein</topology>
    </subcellularLocation>
</comment>
<evidence type="ECO:0000256" key="3">
    <source>
        <dbReference type="ARBA" id="ARBA00022989"/>
    </source>
</evidence>
<dbReference type="InterPro" id="IPR029208">
    <property type="entry name" value="COX14"/>
</dbReference>
<evidence type="ECO:0000256" key="2">
    <source>
        <dbReference type="ARBA" id="ARBA00022692"/>
    </source>
</evidence>
<dbReference type="GO" id="GO:0016020">
    <property type="term" value="C:membrane"/>
    <property type="evidence" value="ECO:0007669"/>
    <property type="project" value="UniProtKB-SubCell"/>
</dbReference>
<evidence type="ECO:0000256" key="1">
    <source>
        <dbReference type="ARBA" id="ARBA00004167"/>
    </source>
</evidence>
<dbReference type="EMBL" id="UFQT01004199">
    <property type="protein sequence ID" value="SSX35566.1"/>
    <property type="molecule type" value="Genomic_DNA"/>
</dbReference>
<reference evidence="6" key="1">
    <citation type="submission" date="2018-04" db="EMBL/GenBank/DDBJ databases">
        <authorList>
            <person name="Go L.Y."/>
            <person name="Mitchell J.A."/>
        </authorList>
    </citation>
    <scope>NUCLEOTIDE SEQUENCE</scope>
    <source>
        <tissue evidence="6">Whole organism</tissue>
    </source>
</reference>
<feature type="transmembrane region" description="Helical" evidence="5">
    <location>
        <begin position="20"/>
        <end position="39"/>
    </location>
</feature>
<keyword evidence="4 5" id="KW-0472">Membrane</keyword>
<sequence>MLKKHRQTSFLIDKLHKGFVVTCIAATIYGLGVAGFRAYSYFTVTKPAREAEELRRLKLEEAMKDGKTLSG</sequence>
<proteinExistence type="predicted"/>
<dbReference type="EMBL" id="UFQS01000611">
    <property type="protein sequence ID" value="SSX05380.1"/>
    <property type="molecule type" value="Genomic_DNA"/>
</dbReference>
<reference evidence="7" key="2">
    <citation type="submission" date="2018-07" db="EMBL/GenBank/DDBJ databases">
        <authorList>
            <person name="Quirk P.G."/>
            <person name="Krulwich T.A."/>
        </authorList>
    </citation>
    <scope>NUCLEOTIDE SEQUENCE</scope>
</reference>
<dbReference type="EMBL" id="UFQT01000611">
    <property type="protein sequence ID" value="SSX25741.1"/>
    <property type="molecule type" value="Genomic_DNA"/>
</dbReference>